<name>A0A124HR42_9ACTN</name>
<evidence type="ECO:0000313" key="4">
    <source>
        <dbReference type="Proteomes" id="UP000053271"/>
    </source>
</evidence>
<feature type="compositionally biased region" description="Gly residues" evidence="1">
    <location>
        <begin position="354"/>
        <end position="363"/>
    </location>
</feature>
<organism evidence="3 4">
    <name type="scientific">Streptomyces longwoodensis</name>
    <dbReference type="NCBI Taxonomy" id="68231"/>
    <lineage>
        <taxon>Bacteria</taxon>
        <taxon>Bacillati</taxon>
        <taxon>Actinomycetota</taxon>
        <taxon>Actinomycetes</taxon>
        <taxon>Kitasatosporales</taxon>
        <taxon>Streptomycetaceae</taxon>
        <taxon>Streptomyces</taxon>
    </lineage>
</organism>
<keyword evidence="2" id="KW-1133">Transmembrane helix</keyword>
<comment type="caution">
    <text evidence="3">The sequence shown here is derived from an EMBL/GenBank/DDBJ whole genome shotgun (WGS) entry which is preliminary data.</text>
</comment>
<feature type="transmembrane region" description="Helical" evidence="2">
    <location>
        <begin position="400"/>
        <end position="423"/>
    </location>
</feature>
<evidence type="ECO:0000256" key="2">
    <source>
        <dbReference type="SAM" id="Phobius"/>
    </source>
</evidence>
<proteinExistence type="predicted"/>
<dbReference type="EMBL" id="LMWS01000019">
    <property type="protein sequence ID" value="KUN37332.1"/>
    <property type="molecule type" value="Genomic_DNA"/>
</dbReference>
<keyword evidence="4" id="KW-1185">Reference proteome</keyword>
<gene>
    <name evidence="3" type="ORF">AQJ30_16840</name>
</gene>
<feature type="compositionally biased region" description="Basic and acidic residues" evidence="1">
    <location>
        <begin position="379"/>
        <end position="389"/>
    </location>
</feature>
<feature type="region of interest" description="Disordered" evidence="1">
    <location>
        <begin position="554"/>
        <end position="581"/>
    </location>
</feature>
<feature type="compositionally biased region" description="Polar residues" evidence="1">
    <location>
        <begin position="439"/>
        <end position="448"/>
    </location>
</feature>
<evidence type="ECO:0000313" key="3">
    <source>
        <dbReference type="EMBL" id="KUN37332.1"/>
    </source>
</evidence>
<protein>
    <submittedName>
        <fullName evidence="3">Uncharacterized protein</fullName>
    </submittedName>
</protein>
<keyword evidence="2" id="KW-0472">Membrane</keyword>
<sequence length="603" mass="60541">MTQSGQGEEPSARSPREGIVLPSDGGAPLLPGTTSGEDRRPEHDPYGGRHAGPAHPGDGGHGGHDGHGGYGSPQPEHGSYADPHQQGHGSYGGPQQAPYGDQQAYGDPQQASYGDPQPAPGQTWGQPWGPDQHGPAPQPPAGRSGRSGQGSWPLPADQQQWGGAQPADSGQWNPAPQQGPGPLPPEGAQPPSYGHGVPGAPLPPAAHEGATQYLPPVPPAAADEGATQYIPPVPAAHGDQQATQYIPPVGARPDEGATQFLPPVGGGALPPETPAEATHYLGTGPHAQGQPAGSDAEATQYIPPVAGGRPGQAPYGGAEGERQPPAEFANLFRGESPAGSTQQMPRFTEPGPGGPAGPAGHGAGRSAPPSFLPPGGRRAVHDDADDHGGRRGGGRTGSRVPLIAAIGVAIVVVGVGAGALMAGGGGGGGGDDRPASASAPVQSGSASTAADPAKEQAVALDKLLADSGSSRASVIGAVADVKACRNLQQAATDLRAAAGQRTDLVTRLDGLTVDELPDHAALTTALTKAWQASAEADNHYAAWADQVAGNKKACRKGQARTTPETQAGNRASGTASAQKSKAAQLWNGIARKYGLTERQPTQL</sequence>
<reference evidence="3 4" key="1">
    <citation type="submission" date="2015-10" db="EMBL/GenBank/DDBJ databases">
        <title>Draft genome sequence of Streptomyces longwoodensis DSM 41677, type strain for the species Streptomyces longwoodensis.</title>
        <authorList>
            <person name="Ruckert C."/>
            <person name="Winkler A."/>
            <person name="Kalinowski J."/>
            <person name="Kampfer P."/>
            <person name="Glaeser S."/>
        </authorList>
    </citation>
    <scope>NUCLEOTIDE SEQUENCE [LARGE SCALE GENOMIC DNA]</scope>
    <source>
        <strain evidence="3 4">DSM 41677</strain>
    </source>
</reference>
<dbReference type="Proteomes" id="UP000053271">
    <property type="component" value="Unassembled WGS sequence"/>
</dbReference>
<feature type="compositionally biased region" description="Pro residues" evidence="1">
    <location>
        <begin position="177"/>
        <end position="188"/>
    </location>
</feature>
<feature type="compositionally biased region" description="Polar residues" evidence="1">
    <location>
        <begin position="559"/>
        <end position="581"/>
    </location>
</feature>
<feature type="compositionally biased region" description="Polar residues" evidence="1">
    <location>
        <begin position="157"/>
        <end position="172"/>
    </location>
</feature>
<feature type="compositionally biased region" description="Basic and acidic residues" evidence="1">
    <location>
        <begin position="36"/>
        <end position="47"/>
    </location>
</feature>
<dbReference type="RefSeq" id="WP_067234220.1">
    <property type="nucleotide sequence ID" value="NZ_KQ948553.1"/>
</dbReference>
<dbReference type="GeneID" id="91426266"/>
<feature type="region of interest" description="Disordered" evidence="1">
    <location>
        <begin position="424"/>
        <end position="453"/>
    </location>
</feature>
<evidence type="ECO:0000256" key="1">
    <source>
        <dbReference type="SAM" id="MobiDB-lite"/>
    </source>
</evidence>
<dbReference type="AlphaFoldDB" id="A0A124HR42"/>
<dbReference type="STRING" id="68231.AQJ30_16840"/>
<feature type="region of interest" description="Disordered" evidence="1">
    <location>
        <begin position="1"/>
        <end position="398"/>
    </location>
</feature>
<keyword evidence="2" id="KW-0812">Transmembrane</keyword>
<accession>A0A124HR42</accession>